<dbReference type="InterPro" id="IPR036010">
    <property type="entry name" value="2Fe-2S_ferredoxin-like_sf"/>
</dbReference>
<dbReference type="SUPFAM" id="SSF54292">
    <property type="entry name" value="2Fe-2S ferredoxin-like"/>
    <property type="match status" value="1"/>
</dbReference>
<keyword evidence="4" id="KW-0408">Iron</keyword>
<dbReference type="InterPro" id="IPR036884">
    <property type="entry name" value="2Fe-2S-bd_dom_sf"/>
</dbReference>
<dbReference type="SUPFAM" id="SSF47741">
    <property type="entry name" value="CO dehydrogenase ISP C-domain like"/>
    <property type="match status" value="1"/>
</dbReference>
<dbReference type="InterPro" id="IPR012675">
    <property type="entry name" value="Beta-grasp_dom_sf"/>
</dbReference>
<evidence type="ECO:0000256" key="4">
    <source>
        <dbReference type="ARBA" id="ARBA00023004"/>
    </source>
</evidence>
<feature type="domain" description="2Fe-2S ferredoxin-type" evidence="6">
    <location>
        <begin position="6"/>
        <end position="82"/>
    </location>
</feature>
<dbReference type="PANTHER" id="PTHR44379:SF5">
    <property type="entry name" value="OXIDOREDUCTASE WITH IRON-SULFUR SUBUNIT"/>
    <property type="match status" value="1"/>
</dbReference>
<keyword evidence="2" id="KW-0479">Metal-binding</keyword>
<evidence type="ECO:0000256" key="2">
    <source>
        <dbReference type="ARBA" id="ARBA00022723"/>
    </source>
</evidence>
<evidence type="ECO:0000313" key="8">
    <source>
        <dbReference type="Proteomes" id="UP000031982"/>
    </source>
</evidence>
<dbReference type="EMBL" id="JXLP01000009">
    <property type="protein sequence ID" value="KIL78365.1"/>
    <property type="molecule type" value="Genomic_DNA"/>
</dbReference>
<evidence type="ECO:0000256" key="5">
    <source>
        <dbReference type="ARBA" id="ARBA00023014"/>
    </source>
</evidence>
<proteinExistence type="predicted"/>
<evidence type="ECO:0000259" key="6">
    <source>
        <dbReference type="PROSITE" id="PS51085"/>
    </source>
</evidence>
<dbReference type="RefSeq" id="WP_041095568.1">
    <property type="nucleotide sequence ID" value="NZ_JARTHD010000010.1"/>
</dbReference>
<keyword evidence="8" id="KW-1185">Reference proteome</keyword>
<dbReference type="InterPro" id="IPR001041">
    <property type="entry name" value="2Fe-2S_ferredoxin-type"/>
</dbReference>
<keyword evidence="3" id="KW-0560">Oxidoreductase</keyword>
<evidence type="ECO:0000256" key="1">
    <source>
        <dbReference type="ARBA" id="ARBA00022714"/>
    </source>
</evidence>
<dbReference type="Gene3D" id="1.10.150.120">
    <property type="entry name" value="[2Fe-2S]-binding domain"/>
    <property type="match status" value="1"/>
</dbReference>
<organism evidence="7 8">
    <name type="scientific">Bacillus badius</name>
    <dbReference type="NCBI Taxonomy" id="1455"/>
    <lineage>
        <taxon>Bacteria</taxon>
        <taxon>Bacillati</taxon>
        <taxon>Bacillota</taxon>
        <taxon>Bacilli</taxon>
        <taxon>Bacillales</taxon>
        <taxon>Bacillaceae</taxon>
        <taxon>Pseudobacillus</taxon>
    </lineage>
</organism>
<sequence>MAIENRKVTVTVNGQERSAEVEPRKLLVHYLRDDLGLTGTHIGCDTSQCGACTIMVNGAAVKSCTMLAVQADKSELTTVEGLGTIDHLHPMQQSFWEEHGLQCGYCTPGVMMAMIGLLQENPNPSEEEIREGMEGVICRCTGYQFIVSAVQKAAKIMAEAAAKDGEAVAASQLVGEGTHRG</sequence>
<comment type="caution">
    <text evidence="7">The sequence shown here is derived from an EMBL/GenBank/DDBJ whole genome shotgun (WGS) entry which is preliminary data.</text>
</comment>
<evidence type="ECO:0000313" key="7">
    <source>
        <dbReference type="EMBL" id="KIL78365.1"/>
    </source>
</evidence>
<accession>A0ABR5AUF1</accession>
<dbReference type="PROSITE" id="PS51085">
    <property type="entry name" value="2FE2S_FER_2"/>
    <property type="match status" value="1"/>
</dbReference>
<dbReference type="CDD" id="cd00207">
    <property type="entry name" value="fer2"/>
    <property type="match status" value="1"/>
</dbReference>
<dbReference type="Gene3D" id="3.10.20.30">
    <property type="match status" value="1"/>
</dbReference>
<protein>
    <submittedName>
        <fullName evidence="7">Carbon monoxide dehydrogenase small chain</fullName>
    </submittedName>
</protein>
<dbReference type="Proteomes" id="UP000031982">
    <property type="component" value="Unassembled WGS sequence"/>
</dbReference>
<reference evidence="7 8" key="1">
    <citation type="submission" date="2015-01" db="EMBL/GenBank/DDBJ databases">
        <title>Genome Assembly of Bacillus badius MTCC 1458.</title>
        <authorList>
            <person name="Verma A."/>
            <person name="Khatri I."/>
            <person name="Mual P."/>
            <person name="Subramanian S."/>
            <person name="Krishnamurthi S."/>
        </authorList>
    </citation>
    <scope>NUCLEOTIDE SEQUENCE [LARGE SCALE GENOMIC DNA]</scope>
    <source>
        <strain evidence="7 8">MTCC 1458</strain>
    </source>
</reference>
<keyword evidence="1" id="KW-0001">2Fe-2S</keyword>
<evidence type="ECO:0000256" key="3">
    <source>
        <dbReference type="ARBA" id="ARBA00023002"/>
    </source>
</evidence>
<dbReference type="Pfam" id="PF00111">
    <property type="entry name" value="Fer2"/>
    <property type="match status" value="1"/>
</dbReference>
<dbReference type="InterPro" id="IPR002888">
    <property type="entry name" value="2Fe-2S-bd"/>
</dbReference>
<gene>
    <name evidence="7" type="ORF">SD77_4045</name>
</gene>
<dbReference type="InterPro" id="IPR051452">
    <property type="entry name" value="Diverse_Oxidoreductases"/>
</dbReference>
<dbReference type="Pfam" id="PF01799">
    <property type="entry name" value="Fer2_2"/>
    <property type="match status" value="1"/>
</dbReference>
<name>A0ABR5AUF1_BACBA</name>
<dbReference type="PANTHER" id="PTHR44379">
    <property type="entry name" value="OXIDOREDUCTASE WITH IRON-SULFUR SUBUNIT"/>
    <property type="match status" value="1"/>
</dbReference>
<keyword evidence="5" id="KW-0411">Iron-sulfur</keyword>